<evidence type="ECO:0000313" key="1">
    <source>
        <dbReference type="EMBL" id="KAK2140893.1"/>
    </source>
</evidence>
<evidence type="ECO:0000313" key="2">
    <source>
        <dbReference type="Proteomes" id="UP001208570"/>
    </source>
</evidence>
<dbReference type="Proteomes" id="UP001208570">
    <property type="component" value="Unassembled WGS sequence"/>
</dbReference>
<reference evidence="1" key="1">
    <citation type="journal article" date="2023" name="Mol. Biol. Evol.">
        <title>Third-Generation Sequencing Reveals the Adaptive Role of the Epigenome in Three Deep-Sea Polychaetes.</title>
        <authorList>
            <person name="Perez M."/>
            <person name="Aroh O."/>
            <person name="Sun Y."/>
            <person name="Lan Y."/>
            <person name="Juniper S.K."/>
            <person name="Young C.R."/>
            <person name="Angers B."/>
            <person name="Qian P.Y."/>
        </authorList>
    </citation>
    <scope>NUCLEOTIDE SEQUENCE</scope>
    <source>
        <strain evidence="1">P08H-3</strain>
    </source>
</reference>
<accession>A0AAD9IV34</accession>
<name>A0AAD9IV34_9ANNE</name>
<dbReference type="EMBL" id="JAODUP010001212">
    <property type="protein sequence ID" value="KAK2140893.1"/>
    <property type="molecule type" value="Genomic_DNA"/>
</dbReference>
<gene>
    <name evidence="1" type="ORF">LSH36_1210g00000</name>
</gene>
<keyword evidence="2" id="KW-1185">Reference proteome</keyword>
<feature type="non-terminal residue" evidence="1">
    <location>
        <position position="1"/>
    </location>
</feature>
<dbReference type="AlphaFoldDB" id="A0AAD9IV34"/>
<sequence length="43" mass="5135">MNPRHMLNLPTRCAHTTVWTCHRYVPTPQVRPTTATHRRHMLD</sequence>
<proteinExistence type="predicted"/>
<organism evidence="1 2">
    <name type="scientific">Paralvinella palmiformis</name>
    <dbReference type="NCBI Taxonomy" id="53620"/>
    <lineage>
        <taxon>Eukaryota</taxon>
        <taxon>Metazoa</taxon>
        <taxon>Spiralia</taxon>
        <taxon>Lophotrochozoa</taxon>
        <taxon>Annelida</taxon>
        <taxon>Polychaeta</taxon>
        <taxon>Sedentaria</taxon>
        <taxon>Canalipalpata</taxon>
        <taxon>Terebellida</taxon>
        <taxon>Terebelliformia</taxon>
        <taxon>Alvinellidae</taxon>
        <taxon>Paralvinella</taxon>
    </lineage>
</organism>
<protein>
    <submittedName>
        <fullName evidence="1">Uncharacterized protein</fullName>
    </submittedName>
</protein>
<comment type="caution">
    <text evidence="1">The sequence shown here is derived from an EMBL/GenBank/DDBJ whole genome shotgun (WGS) entry which is preliminary data.</text>
</comment>